<name>A0ABW8L7P0_9GAMM</name>
<organism evidence="4 5">
    <name type="scientific">Psychrobacter namhaensis</name>
    <dbReference type="NCBI Taxonomy" id="292734"/>
    <lineage>
        <taxon>Bacteria</taxon>
        <taxon>Pseudomonadati</taxon>
        <taxon>Pseudomonadota</taxon>
        <taxon>Gammaproteobacteria</taxon>
        <taxon>Moraxellales</taxon>
        <taxon>Moraxellaceae</taxon>
        <taxon>Psychrobacter</taxon>
    </lineage>
</organism>
<dbReference type="PANTHER" id="PTHR30157">
    <property type="entry name" value="FERRIC REDUCTASE, NADPH-DEPENDENT"/>
    <property type="match status" value="1"/>
</dbReference>
<dbReference type="CDD" id="cd06193">
    <property type="entry name" value="siderophore_interacting"/>
    <property type="match status" value="1"/>
</dbReference>
<keyword evidence="5" id="KW-1185">Reference proteome</keyword>
<dbReference type="Pfam" id="PF04954">
    <property type="entry name" value="SIP"/>
    <property type="match status" value="1"/>
</dbReference>
<dbReference type="Proteomes" id="UP001620234">
    <property type="component" value="Unassembled WGS sequence"/>
</dbReference>
<sequence length="399" mass="44964">MAQPLAQHDINKTPLAITDKDQFVSHINEEHQDELAMFINAFTKKSMREYEVATIKEIYSDGILLEVITPTTDNNTAGTLQAKSPVSGHIFAATHTVTSQHFIYFTSPISDSVALQEQYITLLQKSASQLGKRTIKLQEQRFTVMNGYYASPNLYRLVVTAPASTPLNHPGYAYLFELDSDGLLAPNNESVDNVSADNESVNQDKPLQRYYTLRKAWQDSDNGAVQAWIDVYVHGDTPGGNWARSLTRDMQIKSVREYPEKTEHLTEGQCLLICDETSLPTVANLLESWQNPLSPLVIAITNDPEDVSYLHTLKISDQLRQDECFLQNNLLPIVNTPKTDLAAQIVMLLHTQLTTMPRKIDKVWGALEATDIKSLRPKLKASLGLSRQDMVIKVYWRMQ</sequence>
<comment type="similarity">
    <text evidence="1">Belongs to the SIP oxidoreductase family.</text>
</comment>
<comment type="caution">
    <text evidence="4">The sequence shown here is derived from an EMBL/GenBank/DDBJ whole genome shotgun (WGS) entry which is preliminary data.</text>
</comment>
<dbReference type="InterPro" id="IPR007037">
    <property type="entry name" value="SIP_rossman_dom"/>
</dbReference>
<protein>
    <submittedName>
        <fullName evidence="4">Siderophore-interacting protein</fullName>
    </submittedName>
</protein>
<dbReference type="InterPro" id="IPR039261">
    <property type="entry name" value="FNR_nucleotide-bd"/>
</dbReference>
<evidence type="ECO:0000313" key="4">
    <source>
        <dbReference type="EMBL" id="MFK3999973.1"/>
    </source>
</evidence>
<feature type="domain" description="Siderophore-interacting FAD-binding" evidence="3">
    <location>
        <begin position="148"/>
        <end position="248"/>
    </location>
</feature>
<dbReference type="RefSeq" id="WP_404671739.1">
    <property type="nucleotide sequence ID" value="NZ_JBJDPD010000001.1"/>
</dbReference>
<proteinExistence type="inferred from homology"/>
<evidence type="ECO:0000259" key="3">
    <source>
        <dbReference type="Pfam" id="PF08021"/>
    </source>
</evidence>
<dbReference type="Gene3D" id="3.40.50.80">
    <property type="entry name" value="Nucleotide-binding domain of ferredoxin-NADP reductase (FNR) module"/>
    <property type="match status" value="1"/>
</dbReference>
<dbReference type="PANTHER" id="PTHR30157:SF0">
    <property type="entry name" value="NADPH-DEPENDENT FERRIC-CHELATE REDUCTASE"/>
    <property type="match status" value="1"/>
</dbReference>
<dbReference type="Gene3D" id="2.40.30.10">
    <property type="entry name" value="Translation factors"/>
    <property type="match status" value="1"/>
</dbReference>
<dbReference type="EMBL" id="JBJDPD010000001">
    <property type="protein sequence ID" value="MFK3999973.1"/>
    <property type="molecule type" value="Genomic_DNA"/>
</dbReference>
<accession>A0ABW8L7P0</accession>
<gene>
    <name evidence="4" type="ORF">ACI2I3_01305</name>
</gene>
<feature type="domain" description="SIP-like Rossmann fold" evidence="2">
    <location>
        <begin position="269"/>
        <end position="398"/>
    </location>
</feature>
<evidence type="ECO:0000313" key="5">
    <source>
        <dbReference type="Proteomes" id="UP001620234"/>
    </source>
</evidence>
<dbReference type="InterPro" id="IPR013113">
    <property type="entry name" value="SIP_FAD-bd"/>
</dbReference>
<dbReference type="Pfam" id="PF08021">
    <property type="entry name" value="FAD_binding_9"/>
    <property type="match status" value="1"/>
</dbReference>
<evidence type="ECO:0000259" key="2">
    <source>
        <dbReference type="Pfam" id="PF04954"/>
    </source>
</evidence>
<reference evidence="4 5" key="1">
    <citation type="submission" date="2024-11" db="EMBL/GenBank/DDBJ databases">
        <title>The Natural Products Discovery Center: Release of the First 8490 Sequenced Strains for Exploring Actinobacteria Biosynthetic Diversity.</title>
        <authorList>
            <person name="Kalkreuter E."/>
            <person name="Kautsar S.A."/>
            <person name="Yang D."/>
            <person name="Bader C.D."/>
            <person name="Teijaro C.N."/>
            <person name="Fluegel L."/>
            <person name="Davis C.M."/>
            <person name="Simpson J.R."/>
            <person name="Lauterbach L."/>
            <person name="Steele A.D."/>
            <person name="Gui C."/>
            <person name="Meng S."/>
            <person name="Li G."/>
            <person name="Viehrig K."/>
            <person name="Ye F."/>
            <person name="Su P."/>
            <person name="Kiefer A.F."/>
            <person name="Nichols A."/>
            <person name="Cepeda A.J."/>
            <person name="Yan W."/>
            <person name="Fan B."/>
            <person name="Jiang Y."/>
            <person name="Adhikari A."/>
            <person name="Zheng C.-J."/>
            <person name="Schuster L."/>
            <person name="Cowan T.M."/>
            <person name="Smanski M.J."/>
            <person name="Chevrette M.G."/>
            <person name="De Carvalho L.P.S."/>
            <person name="Shen B."/>
        </authorList>
    </citation>
    <scope>NUCLEOTIDE SEQUENCE [LARGE SCALE GENOMIC DNA]</scope>
    <source>
        <strain evidence="4 5">NPDC077433</strain>
    </source>
</reference>
<evidence type="ECO:0000256" key="1">
    <source>
        <dbReference type="ARBA" id="ARBA00035644"/>
    </source>
</evidence>
<dbReference type="InterPro" id="IPR039374">
    <property type="entry name" value="SIP_fam"/>
</dbReference>